<dbReference type="InterPro" id="IPR000086">
    <property type="entry name" value="NUDIX_hydrolase_dom"/>
</dbReference>
<dbReference type="CDD" id="cd04673">
    <property type="entry name" value="NUDIX_ADPRase"/>
    <property type="match status" value="1"/>
</dbReference>
<dbReference type="Proteomes" id="UP000185678">
    <property type="component" value="Unassembled WGS sequence"/>
</dbReference>
<organism evidence="3 4">
    <name type="scientific">Insolitispirillum peregrinum</name>
    <dbReference type="NCBI Taxonomy" id="80876"/>
    <lineage>
        <taxon>Bacteria</taxon>
        <taxon>Pseudomonadati</taxon>
        <taxon>Pseudomonadota</taxon>
        <taxon>Alphaproteobacteria</taxon>
        <taxon>Rhodospirillales</taxon>
        <taxon>Novispirillaceae</taxon>
        <taxon>Insolitispirillum</taxon>
    </lineage>
</organism>
<proteinExistence type="predicted"/>
<dbReference type="GO" id="GO:0003824">
    <property type="term" value="F:catalytic activity"/>
    <property type="evidence" value="ECO:0007669"/>
    <property type="project" value="UniProtKB-ARBA"/>
</dbReference>
<dbReference type="STRING" id="80876.SAMN05421779_10432"/>
<dbReference type="EMBL" id="FTOA01000004">
    <property type="protein sequence ID" value="SIS83819.1"/>
    <property type="molecule type" value="Genomic_DNA"/>
</dbReference>
<protein>
    <submittedName>
        <fullName evidence="3">ADP-ribose pyrophosphatase YjhB, NUDIX family</fullName>
    </submittedName>
</protein>
<accession>A0A1N7MCV8</accession>
<dbReference type="SUPFAM" id="SSF55811">
    <property type="entry name" value="Nudix"/>
    <property type="match status" value="1"/>
</dbReference>
<evidence type="ECO:0000313" key="3">
    <source>
        <dbReference type="EMBL" id="SIS83819.1"/>
    </source>
</evidence>
<dbReference type="PROSITE" id="PS51462">
    <property type="entry name" value="NUDIX"/>
    <property type="match status" value="1"/>
</dbReference>
<dbReference type="InterPro" id="IPR015797">
    <property type="entry name" value="NUDIX_hydrolase-like_dom_sf"/>
</dbReference>
<reference evidence="3 4" key="1">
    <citation type="submission" date="2017-01" db="EMBL/GenBank/DDBJ databases">
        <authorList>
            <person name="Mah S.A."/>
            <person name="Swanson W.J."/>
            <person name="Moy G.W."/>
            <person name="Vacquier V.D."/>
        </authorList>
    </citation>
    <scope>NUCLEOTIDE SEQUENCE [LARGE SCALE GENOMIC DNA]</scope>
    <source>
        <strain evidence="3 4">DSM 11589</strain>
    </source>
</reference>
<evidence type="ECO:0000256" key="1">
    <source>
        <dbReference type="SAM" id="MobiDB-lite"/>
    </source>
</evidence>
<gene>
    <name evidence="3" type="ORF">SAMN05421779_10432</name>
</gene>
<name>A0A1N7MCV8_9PROT</name>
<sequence length="195" mass="20823">MSGRPDEDDFEDDLDEVGDEDDGVTVTSPAPVPSMPVSRYPRGPQPAVLAVVVREERLLLVQRKNPPDAGCWGFPGGRLMLGETLAAGAVRELREETAVEAVARHGTLPAAFASLDVIERDIVGAVRYHFVLTAVLCQWQSGDGVAGDDAADCAWRTLPEILALDQAGQTSAHVADLARMALAIDRRLPDAEASL</sequence>
<keyword evidence="4" id="KW-1185">Reference proteome</keyword>
<evidence type="ECO:0000259" key="2">
    <source>
        <dbReference type="PROSITE" id="PS51462"/>
    </source>
</evidence>
<dbReference type="AlphaFoldDB" id="A0A1N7MCV8"/>
<dbReference type="Gene3D" id="3.90.79.10">
    <property type="entry name" value="Nucleoside Triphosphate Pyrophosphohydrolase"/>
    <property type="match status" value="1"/>
</dbReference>
<dbReference type="RefSeq" id="WP_245821419.1">
    <property type="nucleotide sequence ID" value="NZ_FTOA01000004.1"/>
</dbReference>
<feature type="region of interest" description="Disordered" evidence="1">
    <location>
        <begin position="1"/>
        <end position="41"/>
    </location>
</feature>
<dbReference type="PANTHER" id="PTHR43736:SF1">
    <property type="entry name" value="DIHYDRONEOPTERIN TRIPHOSPHATE DIPHOSPHATASE"/>
    <property type="match status" value="1"/>
</dbReference>
<evidence type="ECO:0000313" key="4">
    <source>
        <dbReference type="Proteomes" id="UP000185678"/>
    </source>
</evidence>
<dbReference type="PANTHER" id="PTHR43736">
    <property type="entry name" value="ADP-RIBOSE PYROPHOSPHATASE"/>
    <property type="match status" value="1"/>
</dbReference>
<dbReference type="Pfam" id="PF00293">
    <property type="entry name" value="NUDIX"/>
    <property type="match status" value="1"/>
</dbReference>
<feature type="compositionally biased region" description="Acidic residues" evidence="1">
    <location>
        <begin position="1"/>
        <end position="23"/>
    </location>
</feature>
<feature type="domain" description="Nudix hydrolase" evidence="2">
    <location>
        <begin position="43"/>
        <end position="180"/>
    </location>
</feature>